<dbReference type="PANTHER" id="PTHR31113:SF6">
    <property type="entry name" value="UPF0496 PROTEIN 3"/>
    <property type="match status" value="1"/>
</dbReference>
<evidence type="ECO:0000256" key="5">
    <source>
        <dbReference type="ARBA" id="ARBA00023136"/>
    </source>
</evidence>
<comment type="subcellular location">
    <subcellularLocation>
        <location evidence="1">Membrane</location>
    </subcellularLocation>
</comment>
<evidence type="ECO:0000313" key="8">
    <source>
        <dbReference type="Proteomes" id="UP000250235"/>
    </source>
</evidence>
<dbReference type="InterPro" id="IPR007749">
    <property type="entry name" value="DUF677"/>
</dbReference>
<evidence type="ECO:0000256" key="6">
    <source>
        <dbReference type="SAM" id="Phobius"/>
    </source>
</evidence>
<reference evidence="7 8" key="1">
    <citation type="journal article" date="2015" name="Proc. Natl. Acad. Sci. U.S.A.">
        <title>The resurrection genome of Boea hygrometrica: A blueprint for survival of dehydration.</title>
        <authorList>
            <person name="Xiao L."/>
            <person name="Yang G."/>
            <person name="Zhang L."/>
            <person name="Yang X."/>
            <person name="Zhao S."/>
            <person name="Ji Z."/>
            <person name="Zhou Q."/>
            <person name="Hu M."/>
            <person name="Wang Y."/>
            <person name="Chen M."/>
            <person name="Xu Y."/>
            <person name="Jin H."/>
            <person name="Xiao X."/>
            <person name="Hu G."/>
            <person name="Bao F."/>
            <person name="Hu Y."/>
            <person name="Wan P."/>
            <person name="Li L."/>
            <person name="Deng X."/>
            <person name="Kuang T."/>
            <person name="Xiang C."/>
            <person name="Zhu J.K."/>
            <person name="Oliver M.J."/>
            <person name="He Y."/>
        </authorList>
    </citation>
    <scope>NUCLEOTIDE SEQUENCE [LARGE SCALE GENOMIC DNA]</scope>
    <source>
        <strain evidence="8">cv. XS01</strain>
    </source>
</reference>
<accession>A0A2Z7A4Y5</accession>
<dbReference type="OrthoDB" id="776561at2759"/>
<evidence type="ECO:0000256" key="3">
    <source>
        <dbReference type="ARBA" id="ARBA00022692"/>
    </source>
</evidence>
<proteinExistence type="inferred from homology"/>
<protein>
    <submittedName>
        <fullName evidence="7">Uncharacterized protein</fullName>
    </submittedName>
</protein>
<evidence type="ECO:0000256" key="1">
    <source>
        <dbReference type="ARBA" id="ARBA00004370"/>
    </source>
</evidence>
<evidence type="ECO:0000256" key="4">
    <source>
        <dbReference type="ARBA" id="ARBA00022989"/>
    </source>
</evidence>
<evidence type="ECO:0000313" key="7">
    <source>
        <dbReference type="EMBL" id="KZV16301.1"/>
    </source>
</evidence>
<dbReference type="Proteomes" id="UP000250235">
    <property type="component" value="Unassembled WGS sequence"/>
</dbReference>
<feature type="transmembrane region" description="Helical" evidence="6">
    <location>
        <begin position="163"/>
        <end position="182"/>
    </location>
</feature>
<keyword evidence="3 6" id="KW-0812">Transmembrane</keyword>
<evidence type="ECO:0000256" key="2">
    <source>
        <dbReference type="ARBA" id="ARBA00009074"/>
    </source>
</evidence>
<comment type="similarity">
    <text evidence="2">Belongs to the UPF0496 family.</text>
</comment>
<dbReference type="AlphaFoldDB" id="A0A2Z7A4Y5"/>
<organism evidence="7 8">
    <name type="scientific">Dorcoceras hygrometricum</name>
    <dbReference type="NCBI Taxonomy" id="472368"/>
    <lineage>
        <taxon>Eukaryota</taxon>
        <taxon>Viridiplantae</taxon>
        <taxon>Streptophyta</taxon>
        <taxon>Embryophyta</taxon>
        <taxon>Tracheophyta</taxon>
        <taxon>Spermatophyta</taxon>
        <taxon>Magnoliopsida</taxon>
        <taxon>eudicotyledons</taxon>
        <taxon>Gunneridae</taxon>
        <taxon>Pentapetalae</taxon>
        <taxon>asterids</taxon>
        <taxon>lamiids</taxon>
        <taxon>Lamiales</taxon>
        <taxon>Gesneriaceae</taxon>
        <taxon>Didymocarpoideae</taxon>
        <taxon>Trichosporeae</taxon>
        <taxon>Loxocarpinae</taxon>
        <taxon>Dorcoceras</taxon>
    </lineage>
</organism>
<dbReference type="PANTHER" id="PTHR31113">
    <property type="entry name" value="UPF0496 PROTEIN 3-RELATED"/>
    <property type="match status" value="1"/>
</dbReference>
<sequence>MDDPDPTNVDLREEYANAFRTESYNEFWMRVLSLDKGSAGSTTADRLPSYRMFVEQLLDPDQLAVDRILGLTQTRKYNFSLYFSVTADASHLCGLLLKDLDHIRKDYQPVKNGPCMPTNPFGSSAPSSTNFRAVQAECYSLLTQLESRRKETRSRIRLKKFKCGSAVVILVALAALIVLVAAHAFGALVAAPGIIAASFELISVVELSRLSAQLDASAKGTYILIRELDTISRLVARLNNELERFDALMRLWLGRGNDRLQASGEVASHLQKNEQVFIDQMDELEEHLYLGFVTINRARNLVIKEILKMGP</sequence>
<gene>
    <name evidence="7" type="ORF">F511_38825</name>
</gene>
<keyword evidence="5 6" id="KW-0472">Membrane</keyword>
<dbReference type="GO" id="GO:0016020">
    <property type="term" value="C:membrane"/>
    <property type="evidence" value="ECO:0007669"/>
    <property type="project" value="UniProtKB-SubCell"/>
</dbReference>
<name>A0A2Z7A4Y5_9LAMI</name>
<dbReference type="EMBL" id="KV019100">
    <property type="protein sequence ID" value="KZV16301.1"/>
    <property type="molecule type" value="Genomic_DNA"/>
</dbReference>
<keyword evidence="8" id="KW-1185">Reference proteome</keyword>
<keyword evidence="4 6" id="KW-1133">Transmembrane helix</keyword>